<gene>
    <name evidence="1" type="primary">gb02785</name>
    <name evidence="1" type="ORF">PR202_gb02785</name>
</gene>
<proteinExistence type="predicted"/>
<dbReference type="EMBL" id="BQKI01000072">
    <property type="protein sequence ID" value="GJN15842.1"/>
    <property type="molecule type" value="Genomic_DNA"/>
</dbReference>
<protein>
    <submittedName>
        <fullName evidence="1">Uncharacterized protein</fullName>
    </submittedName>
</protein>
<dbReference type="Proteomes" id="UP001054889">
    <property type="component" value="Unassembled WGS sequence"/>
</dbReference>
<organism evidence="1 2">
    <name type="scientific">Eleusine coracana subsp. coracana</name>
    <dbReference type="NCBI Taxonomy" id="191504"/>
    <lineage>
        <taxon>Eukaryota</taxon>
        <taxon>Viridiplantae</taxon>
        <taxon>Streptophyta</taxon>
        <taxon>Embryophyta</taxon>
        <taxon>Tracheophyta</taxon>
        <taxon>Spermatophyta</taxon>
        <taxon>Magnoliopsida</taxon>
        <taxon>Liliopsida</taxon>
        <taxon>Poales</taxon>
        <taxon>Poaceae</taxon>
        <taxon>PACMAD clade</taxon>
        <taxon>Chloridoideae</taxon>
        <taxon>Cynodonteae</taxon>
        <taxon>Eleusininae</taxon>
        <taxon>Eleusine</taxon>
    </lineage>
</organism>
<comment type="caution">
    <text evidence="1">The sequence shown here is derived from an EMBL/GenBank/DDBJ whole genome shotgun (WGS) entry which is preliminary data.</text>
</comment>
<evidence type="ECO:0000313" key="1">
    <source>
        <dbReference type="EMBL" id="GJN15842.1"/>
    </source>
</evidence>
<evidence type="ECO:0000313" key="2">
    <source>
        <dbReference type="Proteomes" id="UP001054889"/>
    </source>
</evidence>
<name>A0AAV5DZH4_ELECO</name>
<keyword evidence="2" id="KW-1185">Reference proteome</keyword>
<reference evidence="1" key="2">
    <citation type="submission" date="2021-12" db="EMBL/GenBank/DDBJ databases">
        <title>Resequencing data analysis of finger millet.</title>
        <authorList>
            <person name="Hatakeyama M."/>
            <person name="Aluri S."/>
            <person name="Balachadran M.T."/>
            <person name="Sivarajan S.R."/>
            <person name="Poveda L."/>
            <person name="Shimizu-Inatsugi R."/>
            <person name="Schlapbach R."/>
            <person name="Sreeman S.M."/>
            <person name="Shimizu K.K."/>
        </authorList>
    </citation>
    <scope>NUCLEOTIDE SEQUENCE</scope>
</reference>
<dbReference type="AlphaFoldDB" id="A0AAV5DZH4"/>
<sequence length="78" mass="8888">MAATGGNSVPNVHSSIDSSNKTLLKSEALYQYVLDTTVLPHEPECMRELRLVTDKHELYVFFSFPQTRVLLLMISLKY</sequence>
<reference evidence="1" key="1">
    <citation type="journal article" date="2018" name="DNA Res.">
        <title>Multiple hybrid de novo genome assembly of finger millet, an orphan allotetraploid crop.</title>
        <authorList>
            <person name="Hatakeyama M."/>
            <person name="Aluri S."/>
            <person name="Balachadran M.T."/>
            <person name="Sivarajan S.R."/>
            <person name="Patrignani A."/>
            <person name="Gruter S."/>
            <person name="Poveda L."/>
            <person name="Shimizu-Inatsugi R."/>
            <person name="Baeten J."/>
            <person name="Francoijs K.J."/>
            <person name="Nataraja K.N."/>
            <person name="Reddy Y.A.N."/>
            <person name="Phadnis S."/>
            <person name="Ravikumar R.L."/>
            <person name="Schlapbach R."/>
            <person name="Sreeman S.M."/>
            <person name="Shimizu K.K."/>
        </authorList>
    </citation>
    <scope>NUCLEOTIDE SEQUENCE</scope>
</reference>
<accession>A0AAV5DZH4</accession>